<dbReference type="Gene3D" id="1.25.40.10">
    <property type="entry name" value="Tetratricopeptide repeat domain"/>
    <property type="match status" value="1"/>
</dbReference>
<gene>
    <name evidence="1" type="ORF">PGLA1383_LOCUS19342</name>
</gene>
<dbReference type="InterPro" id="IPR011990">
    <property type="entry name" value="TPR-like_helical_dom_sf"/>
</dbReference>
<evidence type="ECO:0000313" key="2">
    <source>
        <dbReference type="Proteomes" id="UP000654075"/>
    </source>
</evidence>
<dbReference type="SMART" id="SM00028">
    <property type="entry name" value="TPR"/>
    <property type="match status" value="2"/>
</dbReference>
<organism evidence="1 2">
    <name type="scientific">Polarella glacialis</name>
    <name type="common">Dinoflagellate</name>
    <dbReference type="NCBI Taxonomy" id="89957"/>
    <lineage>
        <taxon>Eukaryota</taxon>
        <taxon>Sar</taxon>
        <taxon>Alveolata</taxon>
        <taxon>Dinophyceae</taxon>
        <taxon>Suessiales</taxon>
        <taxon>Suessiaceae</taxon>
        <taxon>Polarella</taxon>
    </lineage>
</organism>
<comment type="caution">
    <text evidence="1">The sequence shown here is derived from an EMBL/GenBank/DDBJ whole genome shotgun (WGS) entry which is preliminary data.</text>
</comment>
<feature type="non-terminal residue" evidence="1">
    <location>
        <position position="294"/>
    </location>
</feature>
<name>A0A813EIV3_POLGL</name>
<accession>A0A813EIV3</accession>
<sequence length="294" mass="33467">MQRSSRIKAQCATRCRAGLQDQVPTEPGRSSDQDGYEQLCCRWNREEAEAVEKAKKTLQSGKTTKEAKQLAINELEYWAIRRGGYDAEIILIGTLASPDKDLAGQAHVSLKKTWASHFNAWVNNDIIHGKTIQNRGGAREALKIFDKVIFENPIWGEGYHLRAKCWNTLKDLDMTIHDLRKALEYCPNNYLVMIELGITLMDKKQEYDEAYALFKNAAELCPFLPIDIFVKSLHAKAPHIKAQADAEAAAYTFTLDAPPLKLLPEAWIHREMAIERPNQCFLRVGAELEQRRAR</sequence>
<dbReference type="SUPFAM" id="SSF48452">
    <property type="entry name" value="TPR-like"/>
    <property type="match status" value="1"/>
</dbReference>
<dbReference type="AlphaFoldDB" id="A0A813EIV3"/>
<dbReference type="InterPro" id="IPR019734">
    <property type="entry name" value="TPR_rpt"/>
</dbReference>
<evidence type="ECO:0000313" key="1">
    <source>
        <dbReference type="EMBL" id="CAE8601044.1"/>
    </source>
</evidence>
<keyword evidence="2" id="KW-1185">Reference proteome</keyword>
<dbReference type="Proteomes" id="UP000654075">
    <property type="component" value="Unassembled WGS sequence"/>
</dbReference>
<dbReference type="OrthoDB" id="410575at2759"/>
<dbReference type="EMBL" id="CAJNNV010012724">
    <property type="protein sequence ID" value="CAE8601044.1"/>
    <property type="molecule type" value="Genomic_DNA"/>
</dbReference>
<reference evidence="1" key="1">
    <citation type="submission" date="2021-02" db="EMBL/GenBank/DDBJ databases">
        <authorList>
            <person name="Dougan E. K."/>
            <person name="Rhodes N."/>
            <person name="Thang M."/>
            <person name="Chan C."/>
        </authorList>
    </citation>
    <scope>NUCLEOTIDE SEQUENCE</scope>
</reference>
<proteinExistence type="predicted"/>
<protein>
    <submittedName>
        <fullName evidence="1">Uncharacterized protein</fullName>
    </submittedName>
</protein>